<name>A0A7C5DE85_9CHLB</name>
<evidence type="ECO:0000259" key="1">
    <source>
        <dbReference type="Pfam" id="PF01797"/>
    </source>
</evidence>
<feature type="non-terminal residue" evidence="2">
    <location>
        <position position="1"/>
    </location>
</feature>
<feature type="domain" description="Transposase IS200-like" evidence="1">
    <location>
        <begin position="1"/>
        <end position="37"/>
    </location>
</feature>
<reference evidence="2" key="1">
    <citation type="journal article" date="2020" name="mSystems">
        <title>Genome- and Community-Level Interaction Insights into Carbon Utilization and Element Cycling Functions of Hydrothermarchaeota in Hydrothermal Sediment.</title>
        <authorList>
            <person name="Zhou Z."/>
            <person name="Liu Y."/>
            <person name="Xu W."/>
            <person name="Pan J."/>
            <person name="Luo Z.H."/>
            <person name="Li M."/>
        </authorList>
    </citation>
    <scope>NUCLEOTIDE SEQUENCE [LARGE SCALE GENOMIC DNA]</scope>
    <source>
        <strain evidence="2">HyVt-633</strain>
    </source>
</reference>
<dbReference type="InterPro" id="IPR002686">
    <property type="entry name" value="Transposase_17"/>
</dbReference>
<sequence length="54" mass="6334">PQVKKQLWGGELWTDGYYASTVSKHGNEEVISKYVKERGSEYQKIYSNYQLSLF</sequence>
<protein>
    <submittedName>
        <fullName evidence="2">IS200/IS605 family transposase</fullName>
    </submittedName>
</protein>
<dbReference type="GO" id="GO:0003677">
    <property type="term" value="F:DNA binding"/>
    <property type="evidence" value="ECO:0007669"/>
    <property type="project" value="InterPro"/>
</dbReference>
<dbReference type="GO" id="GO:0006313">
    <property type="term" value="P:DNA transposition"/>
    <property type="evidence" value="ECO:0007669"/>
    <property type="project" value="InterPro"/>
</dbReference>
<comment type="caution">
    <text evidence="2">The sequence shown here is derived from an EMBL/GenBank/DDBJ whole genome shotgun (WGS) entry which is preliminary data.</text>
</comment>
<dbReference type="GO" id="GO:0004803">
    <property type="term" value="F:transposase activity"/>
    <property type="evidence" value="ECO:0007669"/>
    <property type="project" value="InterPro"/>
</dbReference>
<dbReference type="SUPFAM" id="SSF143422">
    <property type="entry name" value="Transposase IS200-like"/>
    <property type="match status" value="1"/>
</dbReference>
<accession>A0A7C5DE85</accession>
<evidence type="ECO:0000313" key="2">
    <source>
        <dbReference type="EMBL" id="HHE32077.1"/>
    </source>
</evidence>
<dbReference type="AlphaFoldDB" id="A0A7C5DE85"/>
<proteinExistence type="predicted"/>
<gene>
    <name evidence="2" type="ORF">ENL07_05475</name>
</gene>
<dbReference type="EMBL" id="DRSQ01000115">
    <property type="protein sequence ID" value="HHE32077.1"/>
    <property type="molecule type" value="Genomic_DNA"/>
</dbReference>
<dbReference type="InterPro" id="IPR036515">
    <property type="entry name" value="Transposase_17_sf"/>
</dbReference>
<dbReference type="Proteomes" id="UP000886058">
    <property type="component" value="Unassembled WGS sequence"/>
</dbReference>
<dbReference type="Pfam" id="PF01797">
    <property type="entry name" value="Y1_Tnp"/>
    <property type="match status" value="1"/>
</dbReference>
<dbReference type="Gene3D" id="3.30.70.1290">
    <property type="entry name" value="Transposase IS200-like"/>
    <property type="match status" value="1"/>
</dbReference>
<organism evidence="2">
    <name type="scientific">Chlorobaculum parvum</name>
    <dbReference type="NCBI Taxonomy" id="274539"/>
    <lineage>
        <taxon>Bacteria</taxon>
        <taxon>Pseudomonadati</taxon>
        <taxon>Chlorobiota</taxon>
        <taxon>Chlorobiia</taxon>
        <taxon>Chlorobiales</taxon>
        <taxon>Chlorobiaceae</taxon>
        <taxon>Chlorobaculum</taxon>
    </lineage>
</organism>